<feature type="region of interest" description="Disordered" evidence="1">
    <location>
        <begin position="67"/>
        <end position="106"/>
    </location>
</feature>
<sequence>MTKRSAEPIVALCECQSEDCVPEPPLKKRLKLLQADYEAKQSQANAGNSVPPLIKLLPEVACALAEISDDEDDDEASVATDKGYDDASSAASVSRQSRRIPTPLPTRLMPLRAPARFLPSAKKSVVTKHNYCTSGKPLACPPMLLRKPNALLKEIDSTLL</sequence>
<organism evidence="2 3">
    <name type="scientific">Seminavis robusta</name>
    <dbReference type="NCBI Taxonomy" id="568900"/>
    <lineage>
        <taxon>Eukaryota</taxon>
        <taxon>Sar</taxon>
        <taxon>Stramenopiles</taxon>
        <taxon>Ochrophyta</taxon>
        <taxon>Bacillariophyta</taxon>
        <taxon>Bacillariophyceae</taxon>
        <taxon>Bacillariophycidae</taxon>
        <taxon>Naviculales</taxon>
        <taxon>Naviculaceae</taxon>
        <taxon>Seminavis</taxon>
    </lineage>
</organism>
<dbReference type="AlphaFoldDB" id="A0A9N8HWI6"/>
<evidence type="ECO:0000256" key="1">
    <source>
        <dbReference type="SAM" id="MobiDB-lite"/>
    </source>
</evidence>
<dbReference type="EMBL" id="CAICTM010002222">
    <property type="protein sequence ID" value="CAB9528431.1"/>
    <property type="molecule type" value="Genomic_DNA"/>
</dbReference>
<dbReference type="Proteomes" id="UP001153069">
    <property type="component" value="Unassembled WGS sequence"/>
</dbReference>
<gene>
    <name evidence="2" type="ORF">SEMRO_2224_G319760.1</name>
</gene>
<evidence type="ECO:0000313" key="3">
    <source>
        <dbReference type="Proteomes" id="UP001153069"/>
    </source>
</evidence>
<protein>
    <submittedName>
        <fullName evidence="2">Uncharacterized protein</fullName>
    </submittedName>
</protein>
<accession>A0A9N8HWI6</accession>
<comment type="caution">
    <text evidence="2">The sequence shown here is derived from an EMBL/GenBank/DDBJ whole genome shotgun (WGS) entry which is preliminary data.</text>
</comment>
<name>A0A9N8HWI6_9STRA</name>
<evidence type="ECO:0000313" key="2">
    <source>
        <dbReference type="EMBL" id="CAB9528431.1"/>
    </source>
</evidence>
<proteinExistence type="predicted"/>
<feature type="compositionally biased region" description="Acidic residues" evidence="1">
    <location>
        <begin position="67"/>
        <end position="76"/>
    </location>
</feature>
<reference evidence="2" key="1">
    <citation type="submission" date="2020-06" db="EMBL/GenBank/DDBJ databases">
        <authorList>
            <consortium name="Plant Systems Biology data submission"/>
        </authorList>
    </citation>
    <scope>NUCLEOTIDE SEQUENCE</scope>
    <source>
        <strain evidence="2">D6</strain>
    </source>
</reference>
<keyword evidence="3" id="KW-1185">Reference proteome</keyword>
<feature type="compositionally biased region" description="Low complexity" evidence="1">
    <location>
        <begin position="87"/>
        <end position="106"/>
    </location>
</feature>